<protein>
    <submittedName>
        <fullName evidence="1">Uncharacterized protein</fullName>
    </submittedName>
</protein>
<comment type="caution">
    <text evidence="1">The sequence shown here is derived from an EMBL/GenBank/DDBJ whole genome shotgun (WGS) entry which is preliminary data.</text>
</comment>
<gene>
    <name evidence="1" type="ORF">AAF712_016404</name>
</gene>
<dbReference type="Proteomes" id="UP001437256">
    <property type="component" value="Unassembled WGS sequence"/>
</dbReference>
<dbReference type="EMBL" id="JBBXMP010000771">
    <property type="protein sequence ID" value="KAL0056981.1"/>
    <property type="molecule type" value="Genomic_DNA"/>
</dbReference>
<proteinExistence type="predicted"/>
<evidence type="ECO:0000313" key="1">
    <source>
        <dbReference type="EMBL" id="KAL0056981.1"/>
    </source>
</evidence>
<keyword evidence="2" id="KW-1185">Reference proteome</keyword>
<organism evidence="1 2">
    <name type="scientific">Marasmius tenuissimus</name>
    <dbReference type="NCBI Taxonomy" id="585030"/>
    <lineage>
        <taxon>Eukaryota</taxon>
        <taxon>Fungi</taxon>
        <taxon>Dikarya</taxon>
        <taxon>Basidiomycota</taxon>
        <taxon>Agaricomycotina</taxon>
        <taxon>Agaricomycetes</taxon>
        <taxon>Agaricomycetidae</taxon>
        <taxon>Agaricales</taxon>
        <taxon>Marasmiineae</taxon>
        <taxon>Marasmiaceae</taxon>
        <taxon>Marasmius</taxon>
    </lineage>
</organism>
<reference evidence="1 2" key="1">
    <citation type="submission" date="2024-05" db="EMBL/GenBank/DDBJ databases">
        <title>A draft genome resource for the thread blight pathogen Marasmius tenuissimus strain MS-2.</title>
        <authorList>
            <person name="Yulfo-Soto G.E."/>
            <person name="Baruah I.K."/>
            <person name="Amoako-Attah I."/>
            <person name="Bukari Y."/>
            <person name="Meinhardt L.W."/>
            <person name="Bailey B.A."/>
            <person name="Cohen S.P."/>
        </authorList>
    </citation>
    <scope>NUCLEOTIDE SEQUENCE [LARGE SCALE GENOMIC DNA]</scope>
    <source>
        <strain evidence="1 2">MS-2</strain>
    </source>
</reference>
<sequence length="369" mass="42493">MSPEEFNARLTTKDPFNQHELDVLVAHTLTCKEEGFWFPDGRVILVGETAFKVHLSIVFGEIDALKDWVNEMVNPKIPVGHPTHPLPGTEAYPMVLESGGIIRSEHVLNWLKYVYQNESYRKQTFDEHHLVHLLHFAHFWVVDHAVRFAKEKLYGLVAGKEASIRLEFARRFKFGDWIEDALEHYIDITSTPQLKDIRRQDIDRMGWDAYEIVVRTREAGYKRRIELALTTVPSMGMSNTSLEQVGCSVERHRSCRQAWEHGWRFEVAPRLLDSSHPLGLRHGITSFIRMQAEAALPSVYSRIHPRCLSIALNELYWGPEESQYGWKEIREKAVEHVKGVYGCWQGNDDAINGTTEEIPSSTTSETVVE</sequence>
<accession>A0ABR2Z610</accession>
<evidence type="ECO:0000313" key="2">
    <source>
        <dbReference type="Proteomes" id="UP001437256"/>
    </source>
</evidence>
<name>A0ABR2Z610_9AGAR</name>